<evidence type="ECO:0000313" key="3">
    <source>
        <dbReference type="Proteomes" id="UP000680865"/>
    </source>
</evidence>
<dbReference type="AlphaFoldDB" id="A0A919SNZ8"/>
<organism evidence="2 3">
    <name type="scientific">Winogradskya consettensis</name>
    <dbReference type="NCBI Taxonomy" id="113560"/>
    <lineage>
        <taxon>Bacteria</taxon>
        <taxon>Bacillati</taxon>
        <taxon>Actinomycetota</taxon>
        <taxon>Actinomycetes</taxon>
        <taxon>Micromonosporales</taxon>
        <taxon>Micromonosporaceae</taxon>
        <taxon>Winogradskya</taxon>
    </lineage>
</organism>
<comment type="caution">
    <text evidence="2">The sequence shown here is derived from an EMBL/GenBank/DDBJ whole genome shotgun (WGS) entry which is preliminary data.</text>
</comment>
<evidence type="ECO:0000256" key="1">
    <source>
        <dbReference type="SAM" id="MobiDB-lite"/>
    </source>
</evidence>
<evidence type="ECO:0000313" key="2">
    <source>
        <dbReference type="EMBL" id="GIM75721.1"/>
    </source>
</evidence>
<dbReference type="EMBL" id="BOQP01000025">
    <property type="protein sequence ID" value="GIM75721.1"/>
    <property type="molecule type" value="Genomic_DNA"/>
</dbReference>
<gene>
    <name evidence="2" type="ORF">Aco04nite_46750</name>
</gene>
<dbReference type="Proteomes" id="UP000680865">
    <property type="component" value="Unassembled WGS sequence"/>
</dbReference>
<dbReference type="Gene3D" id="2.40.420.20">
    <property type="match status" value="1"/>
</dbReference>
<keyword evidence="3" id="KW-1185">Reference proteome</keyword>
<feature type="region of interest" description="Disordered" evidence="1">
    <location>
        <begin position="196"/>
        <end position="229"/>
    </location>
</feature>
<feature type="region of interest" description="Disordered" evidence="1">
    <location>
        <begin position="317"/>
        <end position="339"/>
    </location>
</feature>
<dbReference type="PROSITE" id="PS51257">
    <property type="entry name" value="PROKAR_LIPOPROTEIN"/>
    <property type="match status" value="1"/>
</dbReference>
<proteinExistence type="predicted"/>
<reference evidence="2" key="1">
    <citation type="submission" date="2021-03" db="EMBL/GenBank/DDBJ databases">
        <title>Whole genome shotgun sequence of Actinoplanes consettensis NBRC 14913.</title>
        <authorList>
            <person name="Komaki H."/>
            <person name="Tamura T."/>
        </authorList>
    </citation>
    <scope>NUCLEOTIDE SEQUENCE</scope>
    <source>
        <strain evidence="2">NBRC 14913</strain>
    </source>
</reference>
<protein>
    <submittedName>
        <fullName evidence="2">Uncharacterized protein</fullName>
    </submittedName>
</protein>
<accession>A0A919SNZ8</accession>
<feature type="compositionally biased region" description="Pro residues" evidence="1">
    <location>
        <begin position="198"/>
        <end position="207"/>
    </location>
</feature>
<name>A0A919SNZ8_9ACTN</name>
<sequence length="339" mass="34351">MERVRSGAGEVGVRFLRTGAAVAAVAVVAGCTSGGGEAQTPGLEARGTVLTTVKPTRQDLTNRIALTGKVSIDPVFGIVAPIDGELRYLDRQPTSSPVRHLTWVATVWDDDQAHRVQIPKGSTLAGQLLDDHAQVTEGMPVISAKHSGYAIVADIDSSLAYRISGSAKSVQGQIKNGPGPFKCTPLGTIAALPAGTIPAPPPAPTTPAPSGAPVAEPEPEQPPAQGSDATGLRLVCTAPDDVNLINGADVTLDVVTDKASKAMVLPVEAVAGTQGRGKVDVVVGAERVRKTVDVDLGLTDGKVIQIKKGLTGSEEIAIPAPNLPAGPAGDAGNPSGGPG</sequence>